<organism evidence="2 3">
    <name type="scientific">Puccinia sorghi</name>
    <dbReference type="NCBI Taxonomy" id="27349"/>
    <lineage>
        <taxon>Eukaryota</taxon>
        <taxon>Fungi</taxon>
        <taxon>Dikarya</taxon>
        <taxon>Basidiomycota</taxon>
        <taxon>Pucciniomycotina</taxon>
        <taxon>Pucciniomycetes</taxon>
        <taxon>Pucciniales</taxon>
        <taxon>Pucciniaceae</taxon>
        <taxon>Puccinia</taxon>
    </lineage>
</organism>
<feature type="region of interest" description="Disordered" evidence="1">
    <location>
        <begin position="45"/>
        <end position="64"/>
    </location>
</feature>
<comment type="caution">
    <text evidence="2">The sequence shown here is derived from an EMBL/GenBank/DDBJ whole genome shotgun (WGS) entry which is preliminary data.</text>
</comment>
<reference evidence="2 3" key="1">
    <citation type="submission" date="2015-08" db="EMBL/GenBank/DDBJ databases">
        <title>Next Generation Sequencing and Analysis of the Genome of Puccinia sorghi L Schw, the Causal Agent of Maize Common Rust.</title>
        <authorList>
            <person name="Rochi L."/>
            <person name="Burguener G."/>
            <person name="Darino M."/>
            <person name="Turjanski A."/>
            <person name="Kreff E."/>
            <person name="Dieguez M.J."/>
            <person name="Sacco F."/>
        </authorList>
    </citation>
    <scope>NUCLEOTIDE SEQUENCE [LARGE SCALE GENOMIC DNA]</scope>
    <source>
        <strain evidence="2 3">RO10H11247</strain>
    </source>
</reference>
<evidence type="ECO:0000256" key="1">
    <source>
        <dbReference type="SAM" id="MobiDB-lite"/>
    </source>
</evidence>
<dbReference type="EMBL" id="LAVV01010194">
    <property type="protein sequence ID" value="KNZ49411.1"/>
    <property type="molecule type" value="Genomic_DNA"/>
</dbReference>
<proteinExistence type="predicted"/>
<dbReference type="Proteomes" id="UP000037035">
    <property type="component" value="Unassembled WGS sequence"/>
</dbReference>
<keyword evidence="3" id="KW-1185">Reference proteome</keyword>
<dbReference type="OrthoDB" id="2266810at2759"/>
<evidence type="ECO:0000313" key="3">
    <source>
        <dbReference type="Proteomes" id="UP000037035"/>
    </source>
</evidence>
<feature type="non-terminal residue" evidence="2">
    <location>
        <position position="1"/>
    </location>
</feature>
<name>A0A0L6ULL7_9BASI</name>
<dbReference type="VEuPathDB" id="FungiDB:VP01_5026g1"/>
<sequence>TRAQCSDTKCMSASAVCEFIKINKPLLLHWLDRAITFQHLSNGKKKRQMPLVDQGEGSCGQNGGQRINRFAGRPLIEAAKSQPIGKRSSFFDHNHRHRAKVALRNLRKTGTELAYTQDLNQHTHTVGWADTPLMSLYQHGLKENIQLVMSNVDFDSLRSMQAMALKAGQKIEGI</sequence>
<accession>A0A0L6ULL7</accession>
<dbReference type="AlphaFoldDB" id="A0A0L6ULL7"/>
<protein>
    <submittedName>
        <fullName evidence="2">Uncharacterized protein</fullName>
    </submittedName>
</protein>
<evidence type="ECO:0000313" key="2">
    <source>
        <dbReference type="EMBL" id="KNZ49411.1"/>
    </source>
</evidence>
<gene>
    <name evidence="2" type="ORF">VP01_5026g1</name>
</gene>